<evidence type="ECO:0000256" key="3">
    <source>
        <dbReference type="ARBA" id="ARBA00023163"/>
    </source>
</evidence>
<proteinExistence type="predicted"/>
<name>A0A158FUP4_9BURK</name>
<evidence type="ECO:0000259" key="5">
    <source>
        <dbReference type="PROSITE" id="PS51078"/>
    </source>
</evidence>
<dbReference type="GO" id="GO:0003677">
    <property type="term" value="F:DNA binding"/>
    <property type="evidence" value="ECO:0007669"/>
    <property type="project" value="UniProtKB-KW"/>
</dbReference>
<evidence type="ECO:0000313" key="6">
    <source>
        <dbReference type="EMBL" id="SAL23407.1"/>
    </source>
</evidence>
<evidence type="ECO:0000256" key="1">
    <source>
        <dbReference type="ARBA" id="ARBA00023015"/>
    </source>
</evidence>
<dbReference type="SUPFAM" id="SSF55781">
    <property type="entry name" value="GAF domain-like"/>
    <property type="match status" value="1"/>
</dbReference>
<dbReference type="GO" id="GO:0045892">
    <property type="term" value="P:negative regulation of DNA-templated transcription"/>
    <property type="evidence" value="ECO:0007669"/>
    <property type="project" value="TreeGrafter"/>
</dbReference>
<keyword evidence="1" id="KW-0805">Transcription regulation</keyword>
<evidence type="ECO:0000256" key="2">
    <source>
        <dbReference type="ARBA" id="ARBA00023125"/>
    </source>
</evidence>
<dbReference type="InterPro" id="IPR014757">
    <property type="entry name" value="Tscrpt_reg_IclR_C"/>
</dbReference>
<organism evidence="6 7">
    <name type="scientific">Caballeronia choica</name>
    <dbReference type="NCBI Taxonomy" id="326476"/>
    <lineage>
        <taxon>Bacteria</taxon>
        <taxon>Pseudomonadati</taxon>
        <taxon>Pseudomonadota</taxon>
        <taxon>Betaproteobacteria</taxon>
        <taxon>Burkholderiales</taxon>
        <taxon>Burkholderiaceae</taxon>
        <taxon>Caballeronia</taxon>
    </lineage>
</organism>
<dbReference type="PANTHER" id="PTHR30136:SF35">
    <property type="entry name" value="HTH-TYPE TRANSCRIPTIONAL REGULATOR RV1719"/>
    <property type="match status" value="1"/>
</dbReference>
<protein>
    <submittedName>
        <fullName evidence="6">IclR family transcriptional regulator</fullName>
    </submittedName>
</protein>
<dbReference type="OrthoDB" id="7274111at2"/>
<accession>A0A158FUP4</accession>
<dbReference type="PROSITE" id="PS51077">
    <property type="entry name" value="HTH_ICLR"/>
    <property type="match status" value="1"/>
</dbReference>
<dbReference type="PANTHER" id="PTHR30136">
    <property type="entry name" value="HELIX-TURN-HELIX TRANSCRIPTIONAL REGULATOR, ICLR FAMILY"/>
    <property type="match status" value="1"/>
</dbReference>
<dbReference type="EMBL" id="FCON02000007">
    <property type="protein sequence ID" value="SAL23407.1"/>
    <property type="molecule type" value="Genomic_DNA"/>
</dbReference>
<dbReference type="InterPro" id="IPR036390">
    <property type="entry name" value="WH_DNA-bd_sf"/>
</dbReference>
<dbReference type="Pfam" id="PF01614">
    <property type="entry name" value="IclR_C"/>
    <property type="match status" value="1"/>
</dbReference>
<feature type="domain" description="HTH iclR-type" evidence="4">
    <location>
        <begin position="5"/>
        <end position="67"/>
    </location>
</feature>
<keyword evidence="3" id="KW-0804">Transcription</keyword>
<dbReference type="InterPro" id="IPR050707">
    <property type="entry name" value="HTH_MetabolicPath_Reg"/>
</dbReference>
<dbReference type="SUPFAM" id="SSF46785">
    <property type="entry name" value="Winged helix' DNA-binding domain"/>
    <property type="match status" value="1"/>
</dbReference>
<dbReference type="Gene3D" id="3.30.450.40">
    <property type="match status" value="1"/>
</dbReference>
<dbReference type="InterPro" id="IPR036388">
    <property type="entry name" value="WH-like_DNA-bd_sf"/>
</dbReference>
<dbReference type="InterPro" id="IPR005471">
    <property type="entry name" value="Tscrpt_reg_IclR_N"/>
</dbReference>
<evidence type="ECO:0000313" key="7">
    <source>
        <dbReference type="Proteomes" id="UP000054770"/>
    </source>
</evidence>
<gene>
    <name evidence="6" type="ORF">AWB68_00968</name>
</gene>
<keyword evidence="2" id="KW-0238">DNA-binding</keyword>
<dbReference type="Gene3D" id="1.10.10.10">
    <property type="entry name" value="Winged helix-like DNA-binding domain superfamily/Winged helix DNA-binding domain"/>
    <property type="match status" value="1"/>
</dbReference>
<comment type="caution">
    <text evidence="6">The sequence shown here is derived from an EMBL/GenBank/DDBJ whole genome shotgun (WGS) entry which is preliminary data.</text>
</comment>
<feature type="domain" description="IclR-ED" evidence="5">
    <location>
        <begin position="68"/>
        <end position="245"/>
    </location>
</feature>
<dbReference type="AlphaFoldDB" id="A0A158FUP4"/>
<keyword evidence="7" id="KW-1185">Reference proteome</keyword>
<dbReference type="Pfam" id="PF09339">
    <property type="entry name" value="HTH_IclR"/>
    <property type="match status" value="1"/>
</dbReference>
<dbReference type="InterPro" id="IPR029016">
    <property type="entry name" value="GAF-like_dom_sf"/>
</dbReference>
<dbReference type="Proteomes" id="UP000054770">
    <property type="component" value="Unassembled WGS sequence"/>
</dbReference>
<sequence>MPQVVPAANRVLQALEVFAQEGRPLSNSELARRLELADSSCSDLLHTMREAGYVMRTPKGRAFYPTSKLGDLAQRIMSFDPMNLVASEALQMLTSRSGETSMCGLLDGSRVKIFACQESPEALRYVLRPGTMVDLHNTALGKALLGSMPDSMRSAFIDSLPLEATTATTITDRDALRREIEKGISAHYFVANEEGGMGIFALAIAGKINDQLVSFSLVGPAHRFQANFDKHVEILLEARADFFGR</sequence>
<evidence type="ECO:0000259" key="4">
    <source>
        <dbReference type="PROSITE" id="PS51077"/>
    </source>
</evidence>
<dbReference type="PROSITE" id="PS51078">
    <property type="entry name" value="ICLR_ED"/>
    <property type="match status" value="1"/>
</dbReference>
<dbReference type="GO" id="GO:0003700">
    <property type="term" value="F:DNA-binding transcription factor activity"/>
    <property type="evidence" value="ECO:0007669"/>
    <property type="project" value="TreeGrafter"/>
</dbReference>
<dbReference type="RefSeq" id="WP_087643216.1">
    <property type="nucleotide sequence ID" value="NZ_FCON02000007.1"/>
</dbReference>
<reference evidence="6" key="1">
    <citation type="submission" date="2016-01" db="EMBL/GenBank/DDBJ databases">
        <authorList>
            <person name="Peeters C."/>
        </authorList>
    </citation>
    <scope>NUCLEOTIDE SEQUENCE [LARGE SCALE GENOMIC DNA]</scope>
    <source>
        <strain evidence="6">LMG 22940</strain>
    </source>
</reference>